<dbReference type="Proteomes" id="UP000192277">
    <property type="component" value="Unassembled WGS sequence"/>
</dbReference>
<organism evidence="1 2">
    <name type="scientific">Niastella koreensis</name>
    <dbReference type="NCBI Taxonomy" id="354356"/>
    <lineage>
        <taxon>Bacteria</taxon>
        <taxon>Pseudomonadati</taxon>
        <taxon>Bacteroidota</taxon>
        <taxon>Chitinophagia</taxon>
        <taxon>Chitinophagales</taxon>
        <taxon>Chitinophagaceae</taxon>
        <taxon>Niastella</taxon>
    </lineage>
</organism>
<evidence type="ECO:0008006" key="3">
    <source>
        <dbReference type="Google" id="ProtNLM"/>
    </source>
</evidence>
<proteinExistence type="predicted"/>
<evidence type="ECO:0000313" key="1">
    <source>
        <dbReference type="EMBL" id="OQP46074.1"/>
    </source>
</evidence>
<gene>
    <name evidence="1" type="ORF">A4D02_32305</name>
</gene>
<protein>
    <recommendedName>
        <fullName evidence="3">Fibronectin type III domain-containing protein</fullName>
    </recommendedName>
</protein>
<name>A0ABX3NTU8_9BACT</name>
<accession>A0ABX3NTU8</accession>
<dbReference type="RefSeq" id="WP_014219199.1">
    <property type="nucleotide sequence ID" value="NZ_LWBO01000017.1"/>
</dbReference>
<sequence length="204" mass="23176">MNRKLALNFRKHSGPDLITDAYRVVNKLTDNEFFPEVKPLLAPILETANQLQHAVVEASDGDSLKIIIKNDMKEKLIALLRELGDWIEKHSNGDDLAMVSSGFMLAKPRKEISLQNPVEFIIIPGKNMGEIIMQVKRVNGAKAYIFQYTPDPLTDDSKWKTINSTKRKIVITQLPLGVKFFFRMAAIGARNQVVYTKTLFRYIA</sequence>
<dbReference type="EMBL" id="LWBO01000017">
    <property type="protein sequence ID" value="OQP46074.1"/>
    <property type="molecule type" value="Genomic_DNA"/>
</dbReference>
<keyword evidence="2" id="KW-1185">Reference proteome</keyword>
<reference evidence="1 2" key="1">
    <citation type="submission" date="2016-04" db="EMBL/GenBank/DDBJ databases">
        <authorList>
            <person name="Chen L."/>
            <person name="Zhuang W."/>
            <person name="Wang G."/>
        </authorList>
    </citation>
    <scope>NUCLEOTIDE SEQUENCE [LARGE SCALE GENOMIC DNA]</scope>
    <source>
        <strain evidence="2">GR20</strain>
    </source>
</reference>
<comment type="caution">
    <text evidence="1">The sequence shown here is derived from an EMBL/GenBank/DDBJ whole genome shotgun (WGS) entry which is preliminary data.</text>
</comment>
<evidence type="ECO:0000313" key="2">
    <source>
        <dbReference type="Proteomes" id="UP000192277"/>
    </source>
</evidence>